<comment type="cofactor">
    <cofactor evidence="1 5">
        <name>heme</name>
        <dbReference type="ChEBI" id="CHEBI:30413"/>
    </cofactor>
</comment>
<proteinExistence type="inferred from homology"/>
<keyword evidence="3 5" id="KW-0479">Metal-binding</keyword>
<dbReference type="Proteomes" id="UP000271241">
    <property type="component" value="Unassembled WGS sequence"/>
</dbReference>
<evidence type="ECO:0000256" key="7">
    <source>
        <dbReference type="SAM" id="Phobius"/>
    </source>
</evidence>
<keyword evidence="7" id="KW-1133">Transmembrane helix</keyword>
<dbReference type="GO" id="GO:0004497">
    <property type="term" value="F:monooxygenase activity"/>
    <property type="evidence" value="ECO:0007669"/>
    <property type="project" value="UniProtKB-KW"/>
</dbReference>
<dbReference type="PRINTS" id="PR00385">
    <property type="entry name" value="P450"/>
</dbReference>
<feature type="transmembrane region" description="Helical" evidence="7">
    <location>
        <begin position="6"/>
        <end position="25"/>
    </location>
</feature>
<gene>
    <name evidence="8" type="ORF">THASP1DRAFT_29102</name>
</gene>
<evidence type="ECO:0000256" key="3">
    <source>
        <dbReference type="ARBA" id="ARBA00022723"/>
    </source>
</evidence>
<keyword evidence="9" id="KW-1185">Reference proteome</keyword>
<dbReference type="EMBL" id="KZ992541">
    <property type="protein sequence ID" value="RKP09113.1"/>
    <property type="molecule type" value="Genomic_DNA"/>
</dbReference>
<keyword evidence="6" id="KW-0560">Oxidoreductase</keyword>
<evidence type="ECO:0000313" key="9">
    <source>
        <dbReference type="Proteomes" id="UP000271241"/>
    </source>
</evidence>
<evidence type="ECO:0000256" key="6">
    <source>
        <dbReference type="RuleBase" id="RU000461"/>
    </source>
</evidence>
<dbReference type="PANTHER" id="PTHR24305:SF166">
    <property type="entry name" value="CYTOCHROME P450 12A4, MITOCHONDRIAL-RELATED"/>
    <property type="match status" value="1"/>
</dbReference>
<name>A0A4P9XSJ8_9FUNG</name>
<keyword evidence="6" id="KW-0503">Monooxygenase</keyword>
<dbReference type="Gene3D" id="1.10.630.10">
    <property type="entry name" value="Cytochrome P450"/>
    <property type="match status" value="1"/>
</dbReference>
<sequence length="498" mass="56624">MLLKLLLSWEIVPILLVAYTIYRIIINTVVSPLRKIPGPWYCMLSETIYTTQVARGTQLQWMQQLHEKYGPMVRVAPGIVSVRDVDAAHAILSSQKFVKGPVYEIFNVTGHPNIFSARNPATAKARRKLALPMFTRSALKEMDDMIMSAGVRPLLKRLERHAEAGDTINIMQLFFFMTFNVMGDIALNRNFNMMEDDDIGNRIVAQINDTIQLCIYTYAFGPLANKWMFPRLHESKRQGIEFFLKAIRARRAIENPRPDSLNRYLTAIKEEKLDNLTEMDMAGDILVQFIGGTDTTAISCAWTIYLLSGTPDVYSRLLQEIREAVPDINTEIRHAMVCDLPYLNAVINEALRIYPVGGGDIHRVVPKGGAELCGKYLPENTIVMAPQYALNHWDKIWDEPNAFRPERWLTTDSARLDEMKRAFFPFSTGTRACVGRELAWMELRVTLASLIRRFEVEVVRGNDMTPVFSLVVGPRGHALQCRLTKRTEEPMQPAVVAS</sequence>
<comment type="similarity">
    <text evidence="2 6">Belongs to the cytochrome P450 family.</text>
</comment>
<reference evidence="9" key="1">
    <citation type="journal article" date="2018" name="Nat. Microbiol.">
        <title>Leveraging single-cell genomics to expand the fungal tree of life.</title>
        <authorList>
            <person name="Ahrendt S.R."/>
            <person name="Quandt C.A."/>
            <person name="Ciobanu D."/>
            <person name="Clum A."/>
            <person name="Salamov A."/>
            <person name="Andreopoulos B."/>
            <person name="Cheng J.F."/>
            <person name="Woyke T."/>
            <person name="Pelin A."/>
            <person name="Henrissat B."/>
            <person name="Reynolds N.K."/>
            <person name="Benny G.L."/>
            <person name="Smith M.E."/>
            <person name="James T.Y."/>
            <person name="Grigoriev I.V."/>
        </authorList>
    </citation>
    <scope>NUCLEOTIDE SEQUENCE [LARGE SCALE GENOMIC DNA]</scope>
    <source>
        <strain evidence="9">RSA 1356</strain>
    </source>
</reference>
<keyword evidence="7" id="KW-0472">Membrane</keyword>
<dbReference type="GO" id="GO:0005506">
    <property type="term" value="F:iron ion binding"/>
    <property type="evidence" value="ECO:0007669"/>
    <property type="project" value="InterPro"/>
</dbReference>
<evidence type="ECO:0000256" key="4">
    <source>
        <dbReference type="ARBA" id="ARBA00023004"/>
    </source>
</evidence>
<dbReference type="STRING" id="78915.A0A4P9XSJ8"/>
<dbReference type="PRINTS" id="PR00463">
    <property type="entry name" value="EP450I"/>
</dbReference>
<keyword evidence="7" id="KW-0812">Transmembrane</keyword>
<evidence type="ECO:0000256" key="5">
    <source>
        <dbReference type="PIRSR" id="PIRSR602401-1"/>
    </source>
</evidence>
<dbReference type="InterPro" id="IPR036396">
    <property type="entry name" value="Cyt_P450_sf"/>
</dbReference>
<dbReference type="InterPro" id="IPR002401">
    <property type="entry name" value="Cyt_P450_E_grp-I"/>
</dbReference>
<organism evidence="8 9">
    <name type="scientific">Thamnocephalis sphaerospora</name>
    <dbReference type="NCBI Taxonomy" id="78915"/>
    <lineage>
        <taxon>Eukaryota</taxon>
        <taxon>Fungi</taxon>
        <taxon>Fungi incertae sedis</taxon>
        <taxon>Zoopagomycota</taxon>
        <taxon>Zoopagomycotina</taxon>
        <taxon>Zoopagomycetes</taxon>
        <taxon>Zoopagales</taxon>
        <taxon>Sigmoideomycetaceae</taxon>
        <taxon>Thamnocephalis</taxon>
    </lineage>
</organism>
<dbReference type="PROSITE" id="PS00086">
    <property type="entry name" value="CYTOCHROME_P450"/>
    <property type="match status" value="1"/>
</dbReference>
<dbReference type="InterPro" id="IPR001128">
    <property type="entry name" value="Cyt_P450"/>
</dbReference>
<dbReference type="PANTHER" id="PTHR24305">
    <property type="entry name" value="CYTOCHROME P450"/>
    <property type="match status" value="1"/>
</dbReference>
<evidence type="ECO:0000256" key="2">
    <source>
        <dbReference type="ARBA" id="ARBA00010617"/>
    </source>
</evidence>
<dbReference type="GO" id="GO:0016705">
    <property type="term" value="F:oxidoreductase activity, acting on paired donors, with incorporation or reduction of molecular oxygen"/>
    <property type="evidence" value="ECO:0007669"/>
    <property type="project" value="InterPro"/>
</dbReference>
<dbReference type="InterPro" id="IPR017972">
    <property type="entry name" value="Cyt_P450_CS"/>
</dbReference>
<dbReference type="InterPro" id="IPR050121">
    <property type="entry name" value="Cytochrome_P450_monoxygenase"/>
</dbReference>
<dbReference type="AlphaFoldDB" id="A0A4P9XSJ8"/>
<dbReference type="Pfam" id="PF00067">
    <property type="entry name" value="p450"/>
    <property type="match status" value="1"/>
</dbReference>
<accession>A0A4P9XSJ8</accession>
<protein>
    <submittedName>
        <fullName evidence="8">Cytochrome P450</fullName>
    </submittedName>
</protein>
<dbReference type="GO" id="GO:0020037">
    <property type="term" value="F:heme binding"/>
    <property type="evidence" value="ECO:0007669"/>
    <property type="project" value="InterPro"/>
</dbReference>
<evidence type="ECO:0000313" key="8">
    <source>
        <dbReference type="EMBL" id="RKP09113.1"/>
    </source>
</evidence>
<dbReference type="SUPFAM" id="SSF48264">
    <property type="entry name" value="Cytochrome P450"/>
    <property type="match status" value="1"/>
</dbReference>
<keyword evidence="4 5" id="KW-0408">Iron</keyword>
<feature type="binding site" description="axial binding residue" evidence="5">
    <location>
        <position position="433"/>
    </location>
    <ligand>
        <name>heme</name>
        <dbReference type="ChEBI" id="CHEBI:30413"/>
    </ligand>
    <ligandPart>
        <name>Fe</name>
        <dbReference type="ChEBI" id="CHEBI:18248"/>
    </ligandPart>
</feature>
<keyword evidence="5 6" id="KW-0349">Heme</keyword>
<dbReference type="OrthoDB" id="1470350at2759"/>
<evidence type="ECO:0000256" key="1">
    <source>
        <dbReference type="ARBA" id="ARBA00001971"/>
    </source>
</evidence>